<dbReference type="InterPro" id="IPR046947">
    <property type="entry name" value="LytR-like"/>
</dbReference>
<dbReference type="PANTHER" id="PTHR37299">
    <property type="entry name" value="TRANSCRIPTIONAL REGULATOR-RELATED"/>
    <property type="match status" value="1"/>
</dbReference>
<dbReference type="RefSeq" id="WP_183414019.1">
    <property type="nucleotide sequence ID" value="NZ_JACHYB010000002.1"/>
</dbReference>
<dbReference type="AlphaFoldDB" id="A0A7W5DSG9"/>
<feature type="transmembrane region" description="Helical" evidence="1">
    <location>
        <begin position="109"/>
        <end position="129"/>
    </location>
</feature>
<sequence length="273" mass="31052">MESFGFYRRWKVVIYITVWSLITIAIACVLLPFNSQSFLNIWLVAVVFSACLAVITPFLWNIIKFGKLMELKAPLNLVVLFALALLAIIIWLGAGLFLLYLIVPNQWTLSFSTLPLFALIGVFVYVVIVQRILLTDSSQQECIDEITEDPHLEVAPTHDKGMPSAIDRISVKINSNVHVIPVADIYYLQSEGDYVLVFSEQGRFIKEQTMKYFEQNLPSQKFVRIHRSFIVNVEAISRIECYGKNKQIVILRSGAQLKMSLVGYRSLKASLNL</sequence>
<dbReference type="GO" id="GO:0003677">
    <property type="term" value="F:DNA binding"/>
    <property type="evidence" value="ECO:0007669"/>
    <property type="project" value="InterPro"/>
</dbReference>
<keyword evidence="1" id="KW-0812">Transmembrane</keyword>
<comment type="caution">
    <text evidence="3">The sequence shown here is derived from an EMBL/GenBank/DDBJ whole genome shotgun (WGS) entry which is preliminary data.</text>
</comment>
<evidence type="ECO:0000256" key="1">
    <source>
        <dbReference type="SAM" id="Phobius"/>
    </source>
</evidence>
<feature type="transmembrane region" description="Helical" evidence="1">
    <location>
        <begin position="39"/>
        <end position="63"/>
    </location>
</feature>
<evidence type="ECO:0000313" key="3">
    <source>
        <dbReference type="EMBL" id="MBB3188249.1"/>
    </source>
</evidence>
<dbReference type="EMBL" id="JACHYB010000002">
    <property type="protein sequence ID" value="MBB3188249.1"/>
    <property type="molecule type" value="Genomic_DNA"/>
</dbReference>
<protein>
    <recommendedName>
        <fullName evidence="2">HTH LytTR-type domain-containing protein</fullName>
    </recommendedName>
</protein>
<feature type="domain" description="HTH LytTR-type" evidence="2">
    <location>
        <begin position="169"/>
        <end position="273"/>
    </location>
</feature>
<feature type="transmembrane region" description="Helical" evidence="1">
    <location>
        <begin position="75"/>
        <end position="103"/>
    </location>
</feature>
<gene>
    <name evidence="3" type="ORF">FHX64_002447</name>
</gene>
<feature type="transmembrane region" description="Helical" evidence="1">
    <location>
        <begin position="12"/>
        <end position="33"/>
    </location>
</feature>
<name>A0A7W5DSG9_9PORP</name>
<dbReference type="PROSITE" id="PS50930">
    <property type="entry name" value="HTH_LYTTR"/>
    <property type="match status" value="1"/>
</dbReference>
<reference evidence="3 4" key="1">
    <citation type="submission" date="2020-08" db="EMBL/GenBank/DDBJ databases">
        <title>Genomic Encyclopedia of Type Strains, Phase IV (KMG-IV): sequencing the most valuable type-strain genomes for metagenomic binning, comparative biology and taxonomic classification.</title>
        <authorList>
            <person name="Goeker M."/>
        </authorList>
    </citation>
    <scope>NUCLEOTIDE SEQUENCE [LARGE SCALE GENOMIC DNA]</scope>
    <source>
        <strain evidence="3 4">DSM 27471</strain>
    </source>
</reference>
<dbReference type="InterPro" id="IPR007492">
    <property type="entry name" value="LytTR_DNA-bd_dom"/>
</dbReference>
<dbReference type="PANTHER" id="PTHR37299:SF1">
    <property type="entry name" value="STAGE 0 SPORULATION PROTEIN A HOMOLOG"/>
    <property type="match status" value="1"/>
</dbReference>
<evidence type="ECO:0000259" key="2">
    <source>
        <dbReference type="PROSITE" id="PS50930"/>
    </source>
</evidence>
<dbReference type="Gene3D" id="2.40.50.1020">
    <property type="entry name" value="LytTr DNA-binding domain"/>
    <property type="match status" value="1"/>
</dbReference>
<keyword evidence="4" id="KW-1185">Reference proteome</keyword>
<dbReference type="SMART" id="SM00850">
    <property type="entry name" value="LytTR"/>
    <property type="match status" value="1"/>
</dbReference>
<dbReference type="Pfam" id="PF04397">
    <property type="entry name" value="LytTR"/>
    <property type="match status" value="1"/>
</dbReference>
<keyword evidence="1" id="KW-1133">Transmembrane helix</keyword>
<organism evidence="3 4">
    <name type="scientific">Microbacter margulisiae</name>
    <dbReference type="NCBI Taxonomy" id="1350067"/>
    <lineage>
        <taxon>Bacteria</taxon>
        <taxon>Pseudomonadati</taxon>
        <taxon>Bacteroidota</taxon>
        <taxon>Bacteroidia</taxon>
        <taxon>Bacteroidales</taxon>
        <taxon>Porphyromonadaceae</taxon>
        <taxon>Microbacter</taxon>
    </lineage>
</organism>
<accession>A0A7W5DSG9</accession>
<evidence type="ECO:0000313" key="4">
    <source>
        <dbReference type="Proteomes" id="UP000544222"/>
    </source>
</evidence>
<proteinExistence type="predicted"/>
<dbReference type="GO" id="GO:0000156">
    <property type="term" value="F:phosphorelay response regulator activity"/>
    <property type="evidence" value="ECO:0007669"/>
    <property type="project" value="InterPro"/>
</dbReference>
<dbReference type="Proteomes" id="UP000544222">
    <property type="component" value="Unassembled WGS sequence"/>
</dbReference>
<keyword evidence="1" id="KW-0472">Membrane</keyword>